<evidence type="ECO:0000256" key="1">
    <source>
        <dbReference type="SAM" id="MobiDB-lite"/>
    </source>
</evidence>
<comment type="caution">
    <text evidence="2">The sequence shown here is derived from an EMBL/GenBank/DDBJ whole genome shotgun (WGS) entry which is preliminary data.</text>
</comment>
<feature type="region of interest" description="Disordered" evidence="1">
    <location>
        <begin position="24"/>
        <end position="74"/>
    </location>
</feature>
<dbReference type="EMBL" id="CALTRL010004749">
    <property type="protein sequence ID" value="CAH7683526.1"/>
    <property type="molecule type" value="Genomic_DNA"/>
</dbReference>
<evidence type="ECO:0000313" key="3">
    <source>
        <dbReference type="Proteomes" id="UP001153365"/>
    </source>
</evidence>
<name>A0AAV0BAD1_PHAPC</name>
<protein>
    <submittedName>
        <fullName evidence="2">Expressed protein</fullName>
    </submittedName>
</protein>
<gene>
    <name evidence="2" type="ORF">PPACK8108_LOCUS17108</name>
</gene>
<sequence>MGKCHTEDPRHNFSKKRRIILPKRNIVVSSGSEGNPQELPGEVDLPHTPKPLSPGPTGLPISGSLPENASGPHNSPISVPPEIPVNGSITQKSSQIHSISRPASPYSLACRKILYQLPANESVVVAWVDGAIATSSIISKIVQDISSEKFPTVITTVIADLRVLTATLAMASSHIIVWIFSN</sequence>
<evidence type="ECO:0000313" key="2">
    <source>
        <dbReference type="EMBL" id="CAH7683526.1"/>
    </source>
</evidence>
<organism evidence="2 3">
    <name type="scientific">Phakopsora pachyrhizi</name>
    <name type="common">Asian soybean rust disease fungus</name>
    <dbReference type="NCBI Taxonomy" id="170000"/>
    <lineage>
        <taxon>Eukaryota</taxon>
        <taxon>Fungi</taxon>
        <taxon>Dikarya</taxon>
        <taxon>Basidiomycota</taxon>
        <taxon>Pucciniomycotina</taxon>
        <taxon>Pucciniomycetes</taxon>
        <taxon>Pucciniales</taxon>
        <taxon>Phakopsoraceae</taxon>
        <taxon>Phakopsora</taxon>
    </lineage>
</organism>
<feature type="compositionally biased region" description="Polar residues" evidence="1">
    <location>
        <begin position="65"/>
        <end position="74"/>
    </location>
</feature>
<proteinExistence type="predicted"/>
<keyword evidence="3" id="KW-1185">Reference proteome</keyword>
<accession>A0AAV0BAD1</accession>
<reference evidence="2" key="1">
    <citation type="submission" date="2022-06" db="EMBL/GenBank/DDBJ databases">
        <authorList>
            <consortium name="SYNGENTA / RWTH Aachen University"/>
        </authorList>
    </citation>
    <scope>NUCLEOTIDE SEQUENCE</scope>
</reference>
<dbReference type="AlphaFoldDB" id="A0AAV0BAD1"/>
<dbReference type="Proteomes" id="UP001153365">
    <property type="component" value="Unassembled WGS sequence"/>
</dbReference>